<proteinExistence type="predicted"/>
<protein>
    <submittedName>
        <fullName evidence="2">Uncharacterized protein</fullName>
    </submittedName>
</protein>
<name>A0A8K1YQP5_9RHAB</name>
<dbReference type="EMBL" id="OK491500">
    <property type="protein sequence ID" value="UDL13985.1"/>
    <property type="molecule type" value="Viral_cRNA"/>
</dbReference>
<feature type="compositionally biased region" description="Acidic residues" evidence="1">
    <location>
        <begin position="18"/>
        <end position="31"/>
    </location>
</feature>
<evidence type="ECO:0000313" key="2">
    <source>
        <dbReference type="EMBL" id="UDL13985.1"/>
    </source>
</evidence>
<organism evidence="2">
    <name type="scientific">Xiangshan rhabdo-like virus 2</name>
    <dbReference type="NCBI Taxonomy" id="2886225"/>
    <lineage>
        <taxon>Viruses</taxon>
        <taxon>Riboviria</taxon>
        <taxon>Orthornavirae</taxon>
        <taxon>Negarnaviricota</taxon>
        <taxon>Haploviricotina</taxon>
        <taxon>Monjiviricetes</taxon>
        <taxon>Mononegavirales</taxon>
        <taxon>Rhabdoviridae</taxon>
    </lineage>
</organism>
<reference evidence="2" key="1">
    <citation type="submission" date="2021-09" db="EMBL/GenBank/DDBJ databases">
        <authorList>
            <person name="Li N.N."/>
        </authorList>
    </citation>
    <scope>NUCLEOTIDE SEQUENCE</scope>
    <source>
        <strain evidence="2">Novel_24</strain>
    </source>
</reference>
<feature type="compositionally biased region" description="Polar residues" evidence="1">
    <location>
        <begin position="78"/>
        <end position="88"/>
    </location>
</feature>
<evidence type="ECO:0000256" key="1">
    <source>
        <dbReference type="SAM" id="MobiDB-lite"/>
    </source>
</evidence>
<accession>A0A8K1YQP5</accession>
<feature type="region of interest" description="Disordered" evidence="1">
    <location>
        <begin position="1"/>
        <end position="38"/>
    </location>
</feature>
<sequence>MSSISDNSREGEPPYIFESDEEGMEGDEESSFESRTISKRLVEKIERSKGAIRVLEDLGRNIYDDVSEVVQPSEAYVQPTQRSESTSYLGVPSPNPDTPRPVFVAPKNLQDLRMRFPNNGVIKTITGRESYIPDALLARINMMILECTSPAKLETETKAISMYIQGIIDMRMIAGNDQLDEVMKVLTSDVKSISSSTSVMKSSSASLVEATTKFQQSFSGMVSDMTKLMSKMKDLHTPIMTTPGQNEIFLPVPIGRVRIILGSPNTIKWAISNDGITPRIREVCTKVSAVLRPMHVSELRYIKESSFMKLFVDYTSQPDLDPEEINKQMLMYYK</sequence>
<feature type="region of interest" description="Disordered" evidence="1">
    <location>
        <begin position="74"/>
        <end position="101"/>
    </location>
</feature>